<dbReference type="InterPro" id="IPR016159">
    <property type="entry name" value="Cullin_repeat-like_dom_sf"/>
</dbReference>
<evidence type="ECO:0000256" key="3">
    <source>
        <dbReference type="ARBA" id="ARBA00022786"/>
    </source>
</evidence>
<dbReference type="Proteomes" id="UP000242715">
    <property type="component" value="Unassembled WGS sequence"/>
</dbReference>
<dbReference type="EMBL" id="DF973182">
    <property type="protein sequence ID" value="GAU18371.1"/>
    <property type="molecule type" value="Genomic_DNA"/>
</dbReference>
<dbReference type="Gene3D" id="1.20.1310.10">
    <property type="entry name" value="Cullin Repeats"/>
    <property type="match status" value="1"/>
</dbReference>
<gene>
    <name evidence="5" type="ORF">TSUD_202600</name>
</gene>
<keyword evidence="3" id="KW-0833">Ubl conjugation pathway</keyword>
<evidence type="ECO:0000256" key="1">
    <source>
        <dbReference type="ARBA" id="ARBA00004906"/>
    </source>
</evidence>
<accession>A0A2Z6LPY6</accession>
<feature type="domain" description="SKP1 component POZ" evidence="4">
    <location>
        <begin position="134"/>
        <end position="193"/>
    </location>
</feature>
<comment type="similarity">
    <text evidence="2">Belongs to the SKP1 family.</text>
</comment>
<comment type="pathway">
    <text evidence="1">Protein modification; protein ubiquitination.</text>
</comment>
<reference evidence="6" key="1">
    <citation type="journal article" date="2017" name="Front. Plant Sci.">
        <title>Climate Clever Clovers: New Paradigm to Reduce the Environmental Footprint of Ruminants by Breeding Low Methanogenic Forages Utilizing Haplotype Variation.</title>
        <authorList>
            <person name="Kaur P."/>
            <person name="Appels R."/>
            <person name="Bayer P.E."/>
            <person name="Keeble-Gagnere G."/>
            <person name="Wang J."/>
            <person name="Hirakawa H."/>
            <person name="Shirasawa K."/>
            <person name="Vercoe P."/>
            <person name="Stefanova K."/>
            <person name="Durmic Z."/>
            <person name="Nichols P."/>
            <person name="Revell C."/>
            <person name="Isobe S.N."/>
            <person name="Edwards D."/>
            <person name="Erskine W."/>
        </authorList>
    </citation>
    <scope>NUCLEOTIDE SEQUENCE [LARGE SCALE GENOMIC DNA]</scope>
    <source>
        <strain evidence="6">cv. Daliak</strain>
    </source>
</reference>
<dbReference type="SUPFAM" id="SSF81382">
    <property type="entry name" value="Skp1 dimerisation domain-like"/>
    <property type="match status" value="1"/>
</dbReference>
<dbReference type="GO" id="GO:0006511">
    <property type="term" value="P:ubiquitin-dependent protein catabolic process"/>
    <property type="evidence" value="ECO:0007669"/>
    <property type="project" value="InterPro"/>
</dbReference>
<keyword evidence="6" id="KW-1185">Reference proteome</keyword>
<evidence type="ECO:0000313" key="6">
    <source>
        <dbReference type="Proteomes" id="UP000242715"/>
    </source>
</evidence>
<dbReference type="SMART" id="SM00512">
    <property type="entry name" value="Skp1"/>
    <property type="match status" value="1"/>
</dbReference>
<organism evidence="5 6">
    <name type="scientific">Trifolium subterraneum</name>
    <name type="common">Subterranean clover</name>
    <dbReference type="NCBI Taxonomy" id="3900"/>
    <lineage>
        <taxon>Eukaryota</taxon>
        <taxon>Viridiplantae</taxon>
        <taxon>Streptophyta</taxon>
        <taxon>Embryophyta</taxon>
        <taxon>Tracheophyta</taxon>
        <taxon>Spermatophyta</taxon>
        <taxon>Magnoliopsida</taxon>
        <taxon>eudicotyledons</taxon>
        <taxon>Gunneridae</taxon>
        <taxon>Pentapetalae</taxon>
        <taxon>rosids</taxon>
        <taxon>fabids</taxon>
        <taxon>Fabales</taxon>
        <taxon>Fabaceae</taxon>
        <taxon>Papilionoideae</taxon>
        <taxon>50 kb inversion clade</taxon>
        <taxon>NPAAA clade</taxon>
        <taxon>Hologalegina</taxon>
        <taxon>IRL clade</taxon>
        <taxon>Trifolieae</taxon>
        <taxon>Trifolium</taxon>
    </lineage>
</organism>
<dbReference type="InterPro" id="IPR011333">
    <property type="entry name" value="SKP1/BTB/POZ_sf"/>
</dbReference>
<name>A0A2Z6LPY6_TRISU</name>
<dbReference type="SUPFAM" id="SSF74788">
    <property type="entry name" value="Cullin repeat-like"/>
    <property type="match status" value="1"/>
</dbReference>
<evidence type="ECO:0000256" key="2">
    <source>
        <dbReference type="ARBA" id="ARBA00009993"/>
    </source>
</evidence>
<dbReference type="PANTHER" id="PTHR11165">
    <property type="entry name" value="SKP1"/>
    <property type="match status" value="1"/>
</dbReference>
<dbReference type="InterPro" id="IPR001232">
    <property type="entry name" value="SKP1-like"/>
</dbReference>
<dbReference type="GO" id="GO:0009867">
    <property type="term" value="P:jasmonic acid mediated signaling pathway"/>
    <property type="evidence" value="ECO:0007669"/>
    <property type="project" value="UniProtKB-ARBA"/>
</dbReference>
<dbReference type="InterPro" id="IPR016073">
    <property type="entry name" value="Skp1_comp_POZ"/>
</dbReference>
<dbReference type="InterPro" id="IPR016897">
    <property type="entry name" value="SKP1"/>
</dbReference>
<dbReference type="OrthoDB" id="1412605at2759"/>
<dbReference type="Pfam" id="PF03931">
    <property type="entry name" value="Skp1_POZ"/>
    <property type="match status" value="1"/>
</dbReference>
<dbReference type="InterPro" id="IPR036296">
    <property type="entry name" value="SKP1-like_dim_sf"/>
</dbReference>
<dbReference type="SUPFAM" id="SSF54695">
    <property type="entry name" value="POZ domain"/>
    <property type="match status" value="1"/>
</dbReference>
<proteinExistence type="inferred from homology"/>
<evidence type="ECO:0000259" key="4">
    <source>
        <dbReference type="Pfam" id="PF03931"/>
    </source>
</evidence>
<sequence length="268" mass="31303">MSAQKIIRFEEGWEILKKGIAKLQNIVEEMEPNFTSEEHLKLYTTVHNICSKNPSRYYAEKLYDKYKETREQYIISIVYEAMNKEIMDAIFSVMERKLTGEKIDPTFVINTLDFYLKFYKWTEKDNAKDVLSSKKIKLLSSDDVMFEVDYRVSLMSKRFEDITETISVGDVDTISVPKMSSKMLDMVVEYYKKFIKHSELVYWDAQFVDGDPKTLLDLATIACYMKIVSLEKLAWSKVGELIKDKTPEEISRIFGAVDDLNSKLLEAE</sequence>
<dbReference type="AlphaFoldDB" id="A0A2Z6LPY6"/>
<protein>
    <recommendedName>
        <fullName evidence="4">SKP1 component POZ domain-containing protein</fullName>
    </recommendedName>
</protein>
<dbReference type="Gene3D" id="3.30.710.10">
    <property type="entry name" value="Potassium Channel Kv1.1, Chain A"/>
    <property type="match status" value="1"/>
</dbReference>
<evidence type="ECO:0000313" key="5">
    <source>
        <dbReference type="EMBL" id="GAU18371.1"/>
    </source>
</evidence>